<dbReference type="Proteomes" id="UP000326029">
    <property type="component" value="Chromosome"/>
</dbReference>
<dbReference type="GeneID" id="95456038"/>
<dbReference type="EMBL" id="BMSJ01000001">
    <property type="protein sequence ID" value="GGR09368.1"/>
    <property type="molecule type" value="Genomic_DNA"/>
</dbReference>
<dbReference type="Gene3D" id="2.60.20.10">
    <property type="entry name" value="Crystallins"/>
    <property type="match status" value="1"/>
</dbReference>
<dbReference type="InterPro" id="IPR013517">
    <property type="entry name" value="FG-GAP"/>
</dbReference>
<dbReference type="Pfam" id="PF13517">
    <property type="entry name" value="FG-GAP_3"/>
    <property type="match status" value="1"/>
</dbReference>
<organism evidence="2 5">
    <name type="scientific">Streptomyces cinereoruber</name>
    <dbReference type="NCBI Taxonomy" id="67260"/>
    <lineage>
        <taxon>Bacteria</taxon>
        <taxon>Bacillati</taxon>
        <taxon>Actinomycetota</taxon>
        <taxon>Actinomycetes</taxon>
        <taxon>Kitasatosporales</taxon>
        <taxon>Streptomycetaceae</taxon>
        <taxon>Streptomyces</taxon>
    </lineage>
</organism>
<evidence type="ECO:0000313" key="3">
    <source>
        <dbReference type="EMBL" id="QEV34150.1"/>
    </source>
</evidence>
<sequence>MTLLSRPPATAGASARPSGGRSRLAALALAALTTLATFTAAGPAATPAQAAPQDCPRGYLCVWQTDHATGSMLKITSNKPTLGSWDNKISAVSNRSNFYACAYNEPNYKTSGNWTVGSREPDPGGTEWGYFGTPSVSSVKLVATERECYGPAYPDWSVRWDSASRGSFANLDGNNRSDLLTRDKVGRLWFLPGDGTGRLVGGGWNAMDVLTRHGDFTGDAREDLVAREASTGKLWLYPGNGTGSFGARKLIGSGGWNTMSRIVAFGDLTGDRRSDLLAVEKSTGKLWLYPGTASGALGARKLFGSGGWNTMDALTAAGDLTGDGKTDLIAREPSTGKLWRYDGRTGSIAPRVLIGGGWNVMGTLVAAGDSELGDGRNDLYAITNSRFTGTPDSSCVGASCLLTYANKGNGTFYPGTWDSSLWYDMTAVL</sequence>
<protein>
    <submittedName>
        <fullName evidence="2">ATP/GTP-binding protein</fullName>
    </submittedName>
</protein>
<dbReference type="PANTHER" id="PTHR46580">
    <property type="entry name" value="SENSOR KINASE-RELATED"/>
    <property type="match status" value="1"/>
</dbReference>
<dbReference type="PANTHER" id="PTHR46580:SF4">
    <property type="entry name" value="ATP_GTP-BINDING PROTEIN"/>
    <property type="match status" value="1"/>
</dbReference>
<evidence type="ECO:0000256" key="1">
    <source>
        <dbReference type="ARBA" id="ARBA00022729"/>
    </source>
</evidence>
<dbReference type="InterPro" id="IPR028994">
    <property type="entry name" value="Integrin_alpha_N"/>
</dbReference>
<dbReference type="Gene3D" id="2.115.10.10">
    <property type="entry name" value="Tachylectin 2"/>
    <property type="match status" value="1"/>
</dbReference>
<dbReference type="AlphaFoldDB" id="A0AAV4KBZ8"/>
<dbReference type="EMBL" id="CP023693">
    <property type="protein sequence ID" value="QEV34150.1"/>
    <property type="molecule type" value="Genomic_DNA"/>
</dbReference>
<keyword evidence="1" id="KW-0732">Signal</keyword>
<evidence type="ECO:0000313" key="5">
    <source>
        <dbReference type="Proteomes" id="UP000642014"/>
    </source>
</evidence>
<name>A0AAV4KBZ8_9ACTN</name>
<reference evidence="2 5" key="1">
    <citation type="journal article" date="2014" name="Int. J. Syst. Evol. Microbiol.">
        <title>Complete genome sequence of Corynebacterium casei LMG S-19264T (=DSM 44701T), isolated from a smear-ripened cheese.</title>
        <authorList>
            <consortium name="US DOE Joint Genome Institute (JGI-PGF)"/>
            <person name="Walter F."/>
            <person name="Albersmeier A."/>
            <person name="Kalinowski J."/>
            <person name="Ruckert C."/>
        </authorList>
    </citation>
    <scope>NUCLEOTIDE SEQUENCE [LARGE SCALE GENOMIC DNA]</scope>
    <source>
        <strain evidence="2 5">JCM 4205</strain>
    </source>
</reference>
<reference evidence="3 4" key="2">
    <citation type="submission" date="2017-09" db="EMBL/GenBank/DDBJ databases">
        <authorList>
            <person name="Lee N."/>
            <person name="Cho B.-K."/>
        </authorList>
    </citation>
    <scope>NUCLEOTIDE SEQUENCE [LARGE SCALE GENOMIC DNA]</scope>
    <source>
        <strain evidence="3 4">ATCC 19740</strain>
    </source>
</reference>
<reference evidence="2" key="3">
    <citation type="submission" date="2023-08" db="EMBL/GenBank/DDBJ databases">
        <authorList>
            <person name="Sun Q."/>
            <person name="Ohkuma M."/>
        </authorList>
    </citation>
    <scope>NUCLEOTIDE SEQUENCE</scope>
    <source>
        <strain evidence="2">JCM 4205</strain>
    </source>
</reference>
<dbReference type="RefSeq" id="WP_152370594.1">
    <property type="nucleotide sequence ID" value="NZ_BMSJ01000001.1"/>
</dbReference>
<evidence type="ECO:0000313" key="4">
    <source>
        <dbReference type="Proteomes" id="UP000326029"/>
    </source>
</evidence>
<evidence type="ECO:0000313" key="2">
    <source>
        <dbReference type="EMBL" id="GGR09368.1"/>
    </source>
</evidence>
<dbReference type="Pfam" id="PF03995">
    <property type="entry name" value="Inhibitor_I36"/>
    <property type="match status" value="1"/>
</dbReference>
<gene>
    <name evidence="3" type="ORF">CP977_19955</name>
    <name evidence="2" type="ORF">GCM10010497_09210</name>
</gene>
<proteinExistence type="predicted"/>
<accession>A0AAV4KBZ8</accession>
<dbReference type="Proteomes" id="UP000642014">
    <property type="component" value="Unassembled WGS sequence"/>
</dbReference>
<dbReference type="SUPFAM" id="SSF69318">
    <property type="entry name" value="Integrin alpha N-terminal domain"/>
    <property type="match status" value="1"/>
</dbReference>
<keyword evidence="4" id="KW-1185">Reference proteome</keyword>